<feature type="region of interest" description="Disordered" evidence="1">
    <location>
        <begin position="182"/>
        <end position="211"/>
    </location>
</feature>
<protein>
    <submittedName>
        <fullName evidence="2">2'-5' RNA ligase family protein</fullName>
    </submittedName>
</protein>
<dbReference type="Proteomes" id="UP001589718">
    <property type="component" value="Unassembled WGS sequence"/>
</dbReference>
<proteinExistence type="predicted"/>
<dbReference type="RefSeq" id="WP_345227342.1">
    <property type="nucleotide sequence ID" value="NZ_BAAAXE010000014.1"/>
</dbReference>
<organism evidence="2 3">
    <name type="scientific">Streptomyces cremeus</name>
    <dbReference type="NCBI Taxonomy" id="66881"/>
    <lineage>
        <taxon>Bacteria</taxon>
        <taxon>Bacillati</taxon>
        <taxon>Actinomycetota</taxon>
        <taxon>Actinomycetes</taxon>
        <taxon>Kitasatosporales</taxon>
        <taxon>Streptomycetaceae</taxon>
        <taxon>Streptomyces</taxon>
    </lineage>
</organism>
<evidence type="ECO:0000256" key="1">
    <source>
        <dbReference type="SAM" id="MobiDB-lite"/>
    </source>
</evidence>
<feature type="compositionally biased region" description="Low complexity" evidence="1">
    <location>
        <begin position="194"/>
        <end position="204"/>
    </location>
</feature>
<dbReference type="GO" id="GO:0016874">
    <property type="term" value="F:ligase activity"/>
    <property type="evidence" value="ECO:0007669"/>
    <property type="project" value="UniProtKB-KW"/>
</dbReference>
<reference evidence="2 3" key="1">
    <citation type="submission" date="2024-09" db="EMBL/GenBank/DDBJ databases">
        <authorList>
            <person name="Sun Q."/>
            <person name="Mori K."/>
        </authorList>
    </citation>
    <scope>NUCLEOTIDE SEQUENCE [LARGE SCALE GENOMIC DNA]</scope>
    <source>
        <strain evidence="2 3">JCM 4362</strain>
    </source>
</reference>
<sequence>MATETARAGTRQREDSGAVGWPLAVGDTALTIKVPEADHLVRAGFPAHVTVLFPFLHESLLTEEAERELAAIVASYDSFDLTFDTFRRWPGVLYLVPSPHAPVTALRAELTARWPRAVPYWGVFGDGGLDPHLTVTKGEGPDVWRRAYDALEEQLAPSLPVRTRVRHVDLITWDGRRWHDTRAHPLRRRPGPAPRAETGPAAPRSGSTPPP</sequence>
<dbReference type="Gene3D" id="3.90.1140.10">
    <property type="entry name" value="Cyclic phosphodiesterase"/>
    <property type="match status" value="1"/>
</dbReference>
<name>A0ABV5PE44_STRCM</name>
<dbReference type="EMBL" id="JBHMCR010000008">
    <property type="protein sequence ID" value="MFB9521472.1"/>
    <property type="molecule type" value="Genomic_DNA"/>
</dbReference>
<keyword evidence="3" id="KW-1185">Reference proteome</keyword>
<accession>A0ABV5PE44</accession>
<dbReference type="Pfam" id="PF13563">
    <property type="entry name" value="2_5_RNA_ligase2"/>
    <property type="match status" value="1"/>
</dbReference>
<dbReference type="SUPFAM" id="SSF55144">
    <property type="entry name" value="LigT-like"/>
    <property type="match status" value="1"/>
</dbReference>
<evidence type="ECO:0000313" key="3">
    <source>
        <dbReference type="Proteomes" id="UP001589718"/>
    </source>
</evidence>
<comment type="caution">
    <text evidence="2">The sequence shown here is derived from an EMBL/GenBank/DDBJ whole genome shotgun (WGS) entry which is preliminary data.</text>
</comment>
<evidence type="ECO:0000313" key="2">
    <source>
        <dbReference type="EMBL" id="MFB9521472.1"/>
    </source>
</evidence>
<gene>
    <name evidence="2" type="ORF">ACFFTU_16130</name>
</gene>
<dbReference type="InterPro" id="IPR009097">
    <property type="entry name" value="Cyclic_Pdiesterase"/>
</dbReference>
<keyword evidence="2" id="KW-0436">Ligase</keyword>